<dbReference type="InterPro" id="IPR004273">
    <property type="entry name" value="Dynein_heavy_D6_P-loop"/>
</dbReference>
<feature type="domain" description="Dynein heavy chain AAA module D4" evidence="17">
    <location>
        <begin position="2672"/>
        <end position="2826"/>
    </location>
</feature>
<evidence type="ECO:0000256" key="4">
    <source>
        <dbReference type="ARBA" id="ARBA00022701"/>
    </source>
</evidence>
<dbReference type="GO" id="GO:0030317">
    <property type="term" value="P:flagellated sperm motility"/>
    <property type="evidence" value="ECO:0007669"/>
    <property type="project" value="TreeGrafter"/>
</dbReference>
<feature type="domain" description="Dynein heavy chain hydrolytic ATP-binding dynein motor region" evidence="15">
    <location>
        <begin position="1515"/>
        <end position="1629"/>
    </location>
</feature>
<evidence type="ECO:0000259" key="19">
    <source>
        <dbReference type="Pfam" id="PF18199"/>
    </source>
</evidence>
<dbReference type="Pfam" id="PF08393">
    <property type="entry name" value="DHC_N2"/>
    <property type="match status" value="1"/>
</dbReference>
<feature type="region of interest" description="Disordered" evidence="12">
    <location>
        <begin position="2504"/>
        <end position="2566"/>
    </location>
</feature>
<dbReference type="Pfam" id="PF12780">
    <property type="entry name" value="AAA_8"/>
    <property type="match status" value="1"/>
</dbReference>
<keyword evidence="5" id="KW-0677">Repeat</keyword>
<keyword evidence="7" id="KW-0067">ATP-binding</keyword>
<feature type="domain" description="Dynein heavy chain linker" evidence="14">
    <location>
        <begin position="858"/>
        <end position="1314"/>
    </location>
</feature>
<dbReference type="InterPro" id="IPR026983">
    <property type="entry name" value="DHC"/>
</dbReference>
<dbReference type="GO" id="GO:0051959">
    <property type="term" value="F:dynein light intermediate chain binding"/>
    <property type="evidence" value="ECO:0007669"/>
    <property type="project" value="InterPro"/>
</dbReference>
<feature type="domain" description="Dynein heavy chain AAA 5 extension" evidence="18">
    <location>
        <begin position="2172"/>
        <end position="2273"/>
    </location>
</feature>
<evidence type="ECO:0000256" key="3">
    <source>
        <dbReference type="ARBA" id="ARBA00022490"/>
    </source>
</evidence>
<dbReference type="GeneID" id="105901365"/>
<feature type="compositionally biased region" description="Polar residues" evidence="12">
    <location>
        <begin position="2550"/>
        <end position="2563"/>
    </location>
</feature>
<dbReference type="Pfam" id="PF12774">
    <property type="entry name" value="AAA_6"/>
    <property type="match status" value="2"/>
</dbReference>
<dbReference type="GO" id="GO:0005874">
    <property type="term" value="C:microtubule"/>
    <property type="evidence" value="ECO:0007669"/>
    <property type="project" value="UniProtKB-KW"/>
</dbReference>
<dbReference type="InterPro" id="IPR024743">
    <property type="entry name" value="Dynein_HC_stalk"/>
</dbReference>
<sequence length="4436" mass="498567">MDKTQVTVSVPGTPSIPPKVMECQMGRVIAPVSWSNPPQIGAVDTSGLVPHSPPVSMMELPQMVSAVGHELASGESLWTEGPLMIPAVLGADIPVKVGQSCEGSAVDSFADGGAAKPKCRDQDNEAKAEKENKSKSKPLTGFEVVEILAKKRHLGEMHFYHLQKVENFRPYDLQVVPSSKAGTDYYVFSPYTVIHIQDGCSTTLLTLAEWYREAALWRSLRDIPFFRDYILHKAFTGWRRNVRQLILQRRSNMLQEQLLMTVPHFRDALLQMSRLIEELKEVHWLPQDYSKMYTLVEFQMTLNEKNQESQGFLEKFLLYRSIVLSMVHEDSYAAHQELQLHIKQCQINQRSQPLHQQLEHHSNLQKDLAHAEYILLRLGNIASLVDCMIVQSLVTIIHREVTSFLSIVLERKGPKQVSLFHGELIFGAKDQLTMFPPLHLFRDVLHGAVLSVADSFMQTFDSCSCSADSGLSDSSLTAVTHGLTPDISLTHTTGETWTSAPERQTSMLTGVSIIDSKCDSGCVLESRLVLPYQPPLMVQGQRLRGHYYPLSRKQLEWYLGLSAIVEEVERDQSKIMQDAQAEVQKLCKSFSWLEDIHLFTSHWSASSLNAMRGLTSLQYEEHIQKVRLWIDRVRTLPPLFTTSNKLFTVNCLQIQNKIEPLLNSIEEDFLTLLAEEIQLRSQSLISELKGVEDGLKAEPTDFNDFTHFAIMVERCKKMSDDAQPQMEYIHSLQETVSRNFRRVTPEEVALEEQMLDLWDQFVFLLKQADETVSDALPSMALTLNNNFQSLAQELADTVSGATSGVYLDPNQNAAQVVSKLKAICRQLNVTSVRLKELSRTSKALRGEPMDLTFVDVAMQKIETRKELWEFMTVCKSQIQEWMQLLFSKFVVAKAQEKVEEWRQQAFVLSRTIPPQDAVLQGALQIVGDFSQQLPVLAELSSPALKSKHWKNIFKGMGLLYAPAWNLTVADLVSKKLLEHQKAIKKISRDAKAEADMEQVFRKIQRSWEGALFHLAKFIITVWEEEKPQMGNFRKKKPSITQQSCDSGTFTIIGLDTLHSETEDSVMTFSNMLLSPHVADVRQDVEYWVHLLHELEELLGFCEMYQQKWVFLSKIFYETSVKKQNSELLEKFHPVDKIFREMIQIILSDPRVLNIVQYKKNEKSTCPFQGNSLRLLIIDGLSTMEKISSELIYHLDTPRRAFPRLYFLSDGEVMKLLSLHPTPTTLLPVVRKCFRGVRWLEVDTNKDIASEQNAAHLSSGLELSDSQLWVNGVYGTLREYVPFLSPLEPNLNPLAWFVLLEQQLQQAMEQQMIKCAIAHQMYELTEQDGECNRKVSERLQLDPSHLRISTGFVGNEGQTEKNAFSDTPTLSDLICQFPLQCILVSEEATWCSEVQKTFQNTSGVKWEHINARYALKLQIFCRAIQDGIVDSSERTHKFHHMMTSLRALVLLNMKHSNQLSQLMQVKGDYESSFAWQRLMKYHLNLHDNQNVLDTQESNCNAAKSCYVDILGNQLPYGFEYVGPENWMMVSTPSTDRAVLGILLALTNYRCGFISGPCMSGKRKTVVHLGQALGQQVVTLKCYTLTHPSVVHQMLLGALKTGSWLVLESVDSLTQGALSELGQHLSDIYKSYLLLLGKTQSKEDLGHGSKDRVEGTVGDMLSRPDVMEGQMVFTGKSILAKLSYGCVVISSNGYSAKMPENLRVVTRPISLTIPDHNIIMEVLFTSQGFIDAISISRRLLSLLSTAKDSLCLPDTVSGSQTSWLTLIKNIIAASSSHLHKSKVEGFYRDSVVTEDVQRLLKPSEELKASRFNKSVAIVNSLAEELAVVKGINSVLTPAISEPKKSSQFRRIFEDLFPTARCLPVCQQFNEEREQFSLKLALTEELQKTGLHADSGVIASALSLFQTLKLSQAVLMVGPAGSGKTTCYQALAGALRKLAARILEVVEDTSNEGETTDTDLQDSTSISWYSVYTVVLFPNALLHEEIFGACTEQQCTWRDGAFTKVLRDSERHDLSANPFSKLGKRRTLIRKMKWLVLDGDPLATPGWLDRLSTLGKSQPFLSLSSGEKVWPSREEMRVLAEVTDISGASPSAVTQCCLVYFSGKDLWKSVWKAEMDFLYREHTLDHSTMQMWKSMAADLFARTLTFIKLNALTSVMLTDNNAAKNSSYGASDGLQEVMSFIRILNALLDQCRKGYGLKCPPKETQDSLIASISTEVCARNMFVVAYIWGFGGHLHPRHWPQFSHLARESLFESRYKVEFPQKGSVFEHCFNLSEGNLGETGSSLSFSGGKSLQHPHTNIHQYEKHAYLLGLLLDANQPAILVGETGSGKTTLCQSILSHGRPHIRVPASPLLNISNLRKVLESMRQSPVETIGKSMKQAGLLLFIDDLHEAPCVLGPAANVLNITRLWMHECLRTFGDRLGSEEDIQTFVKLLTETSEVHFGRRLAVEPQADEVDTSKSACPSPHAGYVRANSTDSNQKQTEDLSSIIKPLNKSDLSNKVESVEKSLFGSSESGSGSEEETCGEKPVKKHKKKTLKRRRYVDRGNKAGDLQEDQPNTKCHTPQMPTTLKPLKSPVLRKLHKTDGKPNTYKVPDDSVPPLQLLKDMEATIHNATFGPELLEPLSSISQQHNFKRNSVYMERDLDMLVQQLALTVKSKEEEEKAEFNDQWTCTARYVIHKPRVRQLSHILRVLLIHGGHGALFRAAKGTGRKTTVRLAALLSGYKLMEIHAGNEGKFREMLKDAGSLSGVHGIKIIFLVHENISQTVMDELLIVMASGTFPDLYSEDDLKNLIQRITSVNRLKDDQALDKYFRNIRRNLHVFLLLPPTKDNADGAVKEAFVYLHFSLISVSSLFFTVDRDPLIASISWAMACIHQSAVRYMANYLPSLQPFTSQTYIELIAHYLLLCSHLQSQGQGHANRMVTILSRVQDIADIAQKSRQQVVNLKVKLNKTIKQHALLQRAHETEHTLCTRTRRHSNMERNRLTLLEEEADKANKPLQEAFMQVSQLYNNAVSALKILSQTDVDEVRRYRCPPEGVVLIMDAICLLFHRPRNWESSKRLLGQPNFFQELEFFDRNSIDDEVYKKLSSIIRMPEFQLDVVRTKSRACESLCGWVRALFEHARLLRRMAPQAAKRKMMETKVKECREHLREVCMQEELAQVRFEDGKRKVEENRQETDDVTAQLRLMDVQEREATNTVNQTEFHIAIWNARKKGLWANQPLSPPAVCWLSGVERRRQKEIKMNNHTVPGDALISAAVITYLGPFGSDVRMELLDKWCELCLHGNIKSNLRDPRTSLAVINDSVETPLDFPPAVSIPVDKHLHKVFARTIGAEPWNKGNVHAENEYGLIISADDPNLLDKLSLGAEKVYYLFVTTGLKVMVTHVERLMPSSEFLEFLVRPSGSRTPGVIRPVRPSHPEFHLSFSTPLSVRALLREIHPAVLKEVQVIDLSLSSVELKELMMSEVLQSENADLRAQHCMTRSNKQTLEYKLHNEKASLMEYILQSLAPLQQDLAFLPRVSACHRASLRLQGEIVRCSEELEHQKPLLLDYRFVADLATAFYQALQQVALLSPLYLFTLHNFLLALRHTLLLKGQPIVSCNSEGSVMTKVTNRIVLQLMAQYRPCLFQSHASLLRLLLSVALFGHSEGGAEEEREAFLCGLSDPLQFTPDNAPSVKLPSWIPSSVHAELVQLEKIAPFCGLIESLAANSGQWQEYLSFPSSTVIGPIPCQSHSHLSIMQRALLWKTLSPSWLSAVAEDFAACQLGQPAHSPQVGPARAPHTGCPEALARYLVKNDGPVIVQLPHPSQGVSASAHPIHWLTQIAQAAGDKRVVSNIVLSALVKVISLGTKCEKDLILTALDQGAQKGHWVILNNCHLLEEWDEQVVRKLTRILSLTAKGPKVEVDKTLAQVHPLFKVWFITQGEDPLSVPAVVRVCALRLVCDSPWDLKEQLCSSLYCVASCTSTRRSRSMEPILRCAILHSVLLQRQAYQYMGQGSLYNWTQEDLVTLIEAHTHLSKHCIDTAEALEYIAGKGSLGIKPLPSCCLVPAYLVYGGHVLDSADLEAVVGVTRACLRTPSPTWGSGPHTLAQIISTSGHLGFQGLDHHVQNLRDTNDPLLLGFNSGMGVKQVKLHSHSLQTLLHLSQRLYGGLRGLTNTQRYQTSLPDYKEAHMKLLTLQDSLQRIVEGTTLGTGVAAPGPLRDFLLMERERLADNVAFLLASLSSPSSKTASSYTEYTVQALSKLEKRVNLLQDYLGEDSSSSTFSVCCLSAFENPQGFLGALIRQTAQDKQRDVSEVYLQYRVQNIFSHKWLCFSPSIIKHVLNISAFPSPLPLNCAYLGGLELHGAVWVMRHGALHDTLSHKPCPLPLVLVQGLERAEDPARSPHGPQSSVSALPVYNCPLYRDPQLTDGDWILSEKNIVTHIPLPAKLDPVLCAQRRVRLSCTL</sequence>
<dbReference type="GO" id="GO:0005524">
    <property type="term" value="F:ATP binding"/>
    <property type="evidence" value="ECO:0007669"/>
    <property type="project" value="UniProtKB-KW"/>
</dbReference>
<comment type="similarity">
    <text evidence="2">Belongs to the dynein heavy chain family.</text>
</comment>
<dbReference type="PANTHER" id="PTHR10676:SF359">
    <property type="entry name" value="DYNEIN HEAVY CHAIN DOMAIN-CONTAINING PROTEIN 1"/>
    <property type="match status" value="1"/>
</dbReference>
<dbReference type="InterPro" id="IPR035699">
    <property type="entry name" value="AAA_6"/>
</dbReference>
<keyword evidence="10" id="KW-0505">Motor protein</keyword>
<dbReference type="GO" id="GO:0045505">
    <property type="term" value="F:dynein intermediate chain binding"/>
    <property type="evidence" value="ECO:0007669"/>
    <property type="project" value="InterPro"/>
</dbReference>
<dbReference type="PANTHER" id="PTHR10676">
    <property type="entry name" value="DYNEIN HEAVY CHAIN FAMILY PROTEIN"/>
    <property type="match status" value="1"/>
</dbReference>
<keyword evidence="9" id="KW-0175">Coiled coil</keyword>
<dbReference type="FunFam" id="1.20.140.100:FF:000008">
    <property type="entry name" value="Dynein heavy chain domain 1"/>
    <property type="match status" value="1"/>
</dbReference>
<dbReference type="FunFam" id="1.10.287.2620:FF:000001">
    <property type="entry name" value="Cytoplasmic dynein heavy chain 1"/>
    <property type="match status" value="1"/>
</dbReference>
<feature type="compositionally biased region" description="Low complexity" evidence="12">
    <location>
        <begin position="2504"/>
        <end position="2513"/>
    </location>
</feature>
<dbReference type="GO" id="GO:0036156">
    <property type="term" value="C:inner dynein arm"/>
    <property type="evidence" value="ECO:0007669"/>
    <property type="project" value="TreeGrafter"/>
</dbReference>
<evidence type="ECO:0000259" key="15">
    <source>
        <dbReference type="Pfam" id="PF12774"/>
    </source>
</evidence>
<comment type="subcellular location">
    <subcellularLocation>
        <location evidence="1">Cytoplasm</location>
        <location evidence="1">Cytoskeleton</location>
    </subcellularLocation>
</comment>
<evidence type="ECO:0000313" key="21">
    <source>
        <dbReference type="RefSeq" id="XP_042564556.1"/>
    </source>
</evidence>
<evidence type="ECO:0000259" key="17">
    <source>
        <dbReference type="Pfam" id="PF12780"/>
    </source>
</evidence>
<dbReference type="Pfam" id="PF18199">
    <property type="entry name" value="Dynein_C"/>
    <property type="match status" value="1"/>
</dbReference>
<dbReference type="InterPro" id="IPR024317">
    <property type="entry name" value="Dynein_heavy_chain_D4_dom"/>
</dbReference>
<evidence type="ECO:0000256" key="10">
    <source>
        <dbReference type="ARBA" id="ARBA00023175"/>
    </source>
</evidence>
<evidence type="ECO:0000256" key="9">
    <source>
        <dbReference type="ARBA" id="ARBA00023054"/>
    </source>
</evidence>
<evidence type="ECO:0000256" key="8">
    <source>
        <dbReference type="ARBA" id="ARBA00023017"/>
    </source>
</evidence>
<feature type="region of interest" description="Disordered" evidence="12">
    <location>
        <begin position="112"/>
        <end position="135"/>
    </location>
</feature>
<keyword evidence="6" id="KW-0547">Nucleotide-binding</keyword>
<keyword evidence="11" id="KW-0206">Cytoskeleton</keyword>
<evidence type="ECO:0000256" key="2">
    <source>
        <dbReference type="ARBA" id="ARBA00008887"/>
    </source>
</evidence>
<dbReference type="GO" id="GO:0008569">
    <property type="term" value="F:minus-end-directed microtubule motor activity"/>
    <property type="evidence" value="ECO:0007669"/>
    <property type="project" value="InterPro"/>
</dbReference>
<proteinExistence type="inferred from homology"/>
<keyword evidence="4" id="KW-0493">Microtubule</keyword>
<evidence type="ECO:0000256" key="6">
    <source>
        <dbReference type="ARBA" id="ARBA00022741"/>
    </source>
</evidence>
<dbReference type="InterPro" id="IPR013602">
    <property type="entry name" value="Dynein_heavy_linker"/>
</dbReference>
<feature type="domain" description="Dynein heavy chain coiled coil stalk" evidence="16">
    <location>
        <begin position="2916"/>
        <end position="3270"/>
    </location>
</feature>
<dbReference type="GO" id="GO:0036126">
    <property type="term" value="C:sperm flagellum"/>
    <property type="evidence" value="ECO:0007669"/>
    <property type="project" value="TreeGrafter"/>
</dbReference>
<evidence type="ECO:0000259" key="13">
    <source>
        <dbReference type="Pfam" id="PF03028"/>
    </source>
</evidence>
<dbReference type="Pfam" id="PF03028">
    <property type="entry name" value="Dynein_heavy"/>
    <property type="match status" value="1"/>
</dbReference>
<evidence type="ECO:0000256" key="1">
    <source>
        <dbReference type="ARBA" id="ARBA00004245"/>
    </source>
</evidence>
<reference evidence="21" key="1">
    <citation type="submission" date="2025-08" db="UniProtKB">
        <authorList>
            <consortium name="RefSeq"/>
        </authorList>
    </citation>
    <scope>IDENTIFICATION</scope>
</reference>
<evidence type="ECO:0000256" key="7">
    <source>
        <dbReference type="ARBA" id="ARBA00022840"/>
    </source>
</evidence>
<feature type="domain" description="Dynein heavy chain region D6 P-loop" evidence="13">
    <location>
        <begin position="3829"/>
        <end position="3882"/>
    </location>
</feature>
<evidence type="ECO:0000256" key="12">
    <source>
        <dbReference type="SAM" id="MobiDB-lite"/>
    </source>
</evidence>
<dbReference type="Pfam" id="PF12775">
    <property type="entry name" value="AAA_7"/>
    <property type="match status" value="1"/>
</dbReference>
<dbReference type="InterPro" id="IPR041466">
    <property type="entry name" value="Dynein_AAA5_ext"/>
</dbReference>
<dbReference type="KEGG" id="char:105901365"/>
<evidence type="ECO:0000259" key="14">
    <source>
        <dbReference type="Pfam" id="PF08393"/>
    </source>
</evidence>
<feature type="compositionally biased region" description="Basic and acidic residues" evidence="12">
    <location>
        <begin position="118"/>
        <end position="134"/>
    </location>
</feature>
<keyword evidence="20" id="KW-1185">Reference proteome</keyword>
<evidence type="ECO:0000256" key="5">
    <source>
        <dbReference type="ARBA" id="ARBA00022737"/>
    </source>
</evidence>
<feature type="domain" description="Dynein heavy chain hydrolytic ATP-binding dynein motor region" evidence="15">
    <location>
        <begin position="1668"/>
        <end position="1748"/>
    </location>
</feature>
<feature type="region of interest" description="Disordered" evidence="12">
    <location>
        <begin position="2449"/>
        <end position="2480"/>
    </location>
</feature>
<dbReference type="RefSeq" id="XP_042564556.1">
    <property type="nucleotide sequence ID" value="XM_042708622.1"/>
</dbReference>
<evidence type="ECO:0000259" key="18">
    <source>
        <dbReference type="Pfam" id="PF17852"/>
    </source>
</evidence>
<name>A0A8M1KKH6_CLUHA</name>
<gene>
    <name evidence="21" type="primary">LOC105901365</name>
</gene>
<dbReference type="Pfam" id="PF12777">
    <property type="entry name" value="MT"/>
    <property type="match status" value="1"/>
</dbReference>
<evidence type="ECO:0000259" key="16">
    <source>
        <dbReference type="Pfam" id="PF12777"/>
    </source>
</evidence>
<keyword evidence="3" id="KW-0963">Cytoplasm</keyword>
<organism evidence="20 21">
    <name type="scientific">Clupea harengus</name>
    <name type="common">Atlantic herring</name>
    <dbReference type="NCBI Taxonomy" id="7950"/>
    <lineage>
        <taxon>Eukaryota</taxon>
        <taxon>Metazoa</taxon>
        <taxon>Chordata</taxon>
        <taxon>Craniata</taxon>
        <taxon>Vertebrata</taxon>
        <taxon>Euteleostomi</taxon>
        <taxon>Actinopterygii</taxon>
        <taxon>Neopterygii</taxon>
        <taxon>Teleostei</taxon>
        <taxon>Clupei</taxon>
        <taxon>Clupeiformes</taxon>
        <taxon>Clupeoidei</taxon>
        <taxon>Clupeidae</taxon>
        <taxon>Clupea</taxon>
    </lineage>
</organism>
<evidence type="ECO:0000256" key="11">
    <source>
        <dbReference type="ARBA" id="ARBA00023212"/>
    </source>
</evidence>
<evidence type="ECO:0000313" key="20">
    <source>
        <dbReference type="Proteomes" id="UP000515152"/>
    </source>
</evidence>
<accession>A0A8M1KKH6</accession>
<feature type="domain" description="Dynein heavy chain C-terminal" evidence="19">
    <location>
        <begin position="4231"/>
        <end position="4434"/>
    </location>
</feature>
<protein>
    <submittedName>
        <fullName evidence="21">Dynein heavy chain domain-containing protein 1</fullName>
    </submittedName>
</protein>
<feature type="compositionally biased region" description="Basic residues" evidence="12">
    <location>
        <begin position="2524"/>
        <end position="2537"/>
    </location>
</feature>
<dbReference type="Pfam" id="PF17852">
    <property type="entry name" value="Dynein_AAA_lid"/>
    <property type="match status" value="1"/>
</dbReference>
<dbReference type="InterPro" id="IPR041228">
    <property type="entry name" value="Dynein_C"/>
</dbReference>
<dbReference type="OrthoDB" id="5986589at2759"/>
<keyword evidence="8" id="KW-0243">Dynein</keyword>
<dbReference type="Proteomes" id="UP000515152">
    <property type="component" value="Chromosome 9"/>
</dbReference>